<feature type="transmembrane region" description="Helical" evidence="10">
    <location>
        <begin position="325"/>
        <end position="344"/>
    </location>
</feature>
<dbReference type="Pfam" id="PF00654">
    <property type="entry name" value="Voltage_CLC"/>
    <property type="match status" value="1"/>
</dbReference>
<evidence type="ECO:0000256" key="7">
    <source>
        <dbReference type="ARBA" id="ARBA00023173"/>
    </source>
</evidence>
<feature type="transmembrane region" description="Helical" evidence="10">
    <location>
        <begin position="293"/>
        <end position="313"/>
    </location>
</feature>
<dbReference type="PRINTS" id="PR00762">
    <property type="entry name" value="CLCHANNEL"/>
</dbReference>
<dbReference type="InterPro" id="IPR050368">
    <property type="entry name" value="ClC-type_chloride_channel"/>
</dbReference>
<evidence type="ECO:0000256" key="1">
    <source>
        <dbReference type="ARBA" id="ARBA00004141"/>
    </source>
</evidence>
<evidence type="ECO:0000313" key="11">
    <source>
        <dbReference type="EMBL" id="RUQ79222.1"/>
    </source>
</evidence>
<gene>
    <name evidence="11" type="ORF">EKM59_11245</name>
</gene>
<dbReference type="InterPro" id="IPR001807">
    <property type="entry name" value="ClC"/>
</dbReference>
<keyword evidence="7" id="KW-0869">Chloride channel</keyword>
<evidence type="ECO:0000256" key="4">
    <source>
        <dbReference type="ARBA" id="ARBA00022989"/>
    </source>
</evidence>
<dbReference type="CDD" id="cd01033">
    <property type="entry name" value="ClC_like"/>
    <property type="match status" value="1"/>
</dbReference>
<accession>A0A3S0WYZ7</accession>
<sequence>MFLVVVSTLIIGVASGLCGAFLALLLRFIQHTSYGYAPWQLLSNESFLQGVCSSSPLRRIAVLCLCGVIAGIGWWLLYRYGRPLYSIKERLQKSIHFPVLETIIHALLQIITVALGSPLGRETAPRELAAVFADWYTSKTKLTAEETKIMIACSAGAGLAAVYNVPLGGALFVLEALLFTFRWPVLLPAFASSGIAVLISRLIIGDQPQYNLANYEVNTALIAWSIFIGPIIGAAAYWFMRMTRKAQQQAKCNWQLPVLCFFNFLIIGILAGYFPAILGNGKSPAQLEFGNQIGIGISLVLLILRVAIIWSSLRAGARGGMLTPALANGALLGVVLGGIWNLFLPDGHSLNAYAVVGAAAFLAAAQKMPLTAIILIFEFTDFKFSFLIPILFAITGALSLWSFCETRFTKS</sequence>
<keyword evidence="8" id="KW-0868">Chloride</keyword>
<feature type="transmembrane region" description="Helical" evidence="10">
    <location>
        <begin position="384"/>
        <end position="403"/>
    </location>
</feature>
<organism evidence="11 12">
    <name type="scientific">Legionella septentrionalis</name>
    <dbReference type="NCBI Taxonomy" id="2498109"/>
    <lineage>
        <taxon>Bacteria</taxon>
        <taxon>Pseudomonadati</taxon>
        <taxon>Pseudomonadota</taxon>
        <taxon>Gammaproteobacteria</taxon>
        <taxon>Legionellales</taxon>
        <taxon>Legionellaceae</taxon>
        <taxon>Legionella</taxon>
    </lineage>
</organism>
<dbReference type="GO" id="GO:0005254">
    <property type="term" value="F:chloride channel activity"/>
    <property type="evidence" value="ECO:0007669"/>
    <property type="project" value="UniProtKB-KW"/>
</dbReference>
<dbReference type="GO" id="GO:0034707">
    <property type="term" value="C:chloride channel complex"/>
    <property type="evidence" value="ECO:0007669"/>
    <property type="project" value="UniProtKB-KW"/>
</dbReference>
<evidence type="ECO:0000256" key="2">
    <source>
        <dbReference type="ARBA" id="ARBA00022448"/>
    </source>
</evidence>
<protein>
    <submittedName>
        <fullName evidence="11">Chloride channel protein</fullName>
    </submittedName>
</protein>
<comment type="subcellular location">
    <subcellularLocation>
        <location evidence="1">Membrane</location>
        <topology evidence="1">Multi-pass membrane protein</topology>
    </subcellularLocation>
</comment>
<keyword evidence="4 10" id="KW-1133">Transmembrane helix</keyword>
<feature type="transmembrane region" description="Helical" evidence="10">
    <location>
        <begin position="99"/>
        <end position="119"/>
    </location>
</feature>
<name>A0A3S0WYZ7_9GAMM</name>
<feature type="transmembrane region" description="Helical" evidence="10">
    <location>
        <begin position="149"/>
        <end position="173"/>
    </location>
</feature>
<keyword evidence="2" id="KW-0813">Transport</keyword>
<evidence type="ECO:0000256" key="8">
    <source>
        <dbReference type="ARBA" id="ARBA00023214"/>
    </source>
</evidence>
<evidence type="ECO:0000256" key="10">
    <source>
        <dbReference type="SAM" id="Phobius"/>
    </source>
</evidence>
<feature type="transmembrane region" description="Helical" evidence="10">
    <location>
        <begin position="252"/>
        <end position="273"/>
    </location>
</feature>
<feature type="transmembrane region" description="Helical" evidence="10">
    <location>
        <begin position="60"/>
        <end position="78"/>
    </location>
</feature>
<dbReference type="EMBL" id="RZGR01000049">
    <property type="protein sequence ID" value="RUQ79222.1"/>
    <property type="molecule type" value="Genomic_DNA"/>
</dbReference>
<dbReference type="InterPro" id="IPR014743">
    <property type="entry name" value="Cl-channel_core"/>
</dbReference>
<proteinExistence type="predicted"/>
<keyword evidence="12" id="KW-1185">Reference proteome</keyword>
<dbReference type="Proteomes" id="UP000288012">
    <property type="component" value="Unassembled WGS sequence"/>
</dbReference>
<keyword evidence="6 10" id="KW-0472">Membrane</keyword>
<evidence type="ECO:0000256" key="6">
    <source>
        <dbReference type="ARBA" id="ARBA00023136"/>
    </source>
</evidence>
<keyword evidence="5" id="KW-0406">Ion transport</keyword>
<dbReference type="Gene3D" id="1.10.3080.10">
    <property type="entry name" value="Clc chloride channel"/>
    <property type="match status" value="1"/>
</dbReference>
<dbReference type="SUPFAM" id="SSF81340">
    <property type="entry name" value="Clc chloride channel"/>
    <property type="match status" value="1"/>
</dbReference>
<dbReference type="PANTHER" id="PTHR43427">
    <property type="entry name" value="CHLORIDE CHANNEL PROTEIN CLC-E"/>
    <property type="match status" value="1"/>
</dbReference>
<keyword evidence="9" id="KW-0407">Ion channel</keyword>
<evidence type="ECO:0000313" key="12">
    <source>
        <dbReference type="Proteomes" id="UP000288012"/>
    </source>
</evidence>
<feature type="transmembrane region" description="Helical" evidence="10">
    <location>
        <begin position="185"/>
        <end position="204"/>
    </location>
</feature>
<comment type="caution">
    <text evidence="11">The sequence shown here is derived from an EMBL/GenBank/DDBJ whole genome shotgun (WGS) entry which is preliminary data.</text>
</comment>
<feature type="transmembrane region" description="Helical" evidence="10">
    <location>
        <begin position="350"/>
        <end position="377"/>
    </location>
</feature>
<evidence type="ECO:0000256" key="5">
    <source>
        <dbReference type="ARBA" id="ARBA00023065"/>
    </source>
</evidence>
<dbReference type="AlphaFoldDB" id="A0A3S0WYZ7"/>
<evidence type="ECO:0000256" key="9">
    <source>
        <dbReference type="ARBA" id="ARBA00023303"/>
    </source>
</evidence>
<dbReference type="PANTHER" id="PTHR43427:SF6">
    <property type="entry name" value="CHLORIDE CHANNEL PROTEIN CLC-E"/>
    <property type="match status" value="1"/>
</dbReference>
<reference evidence="11 12" key="1">
    <citation type="submission" date="2018-12" db="EMBL/GenBank/DDBJ databases">
        <title>Legionella sp,whole genome shotgun sequence.</title>
        <authorList>
            <person name="Wu H."/>
        </authorList>
    </citation>
    <scope>NUCLEOTIDE SEQUENCE [LARGE SCALE GENOMIC DNA]</scope>
    <source>
        <strain evidence="12">km714</strain>
    </source>
</reference>
<keyword evidence="3 10" id="KW-0812">Transmembrane</keyword>
<evidence type="ECO:0000256" key="3">
    <source>
        <dbReference type="ARBA" id="ARBA00022692"/>
    </source>
</evidence>
<feature type="transmembrane region" description="Helical" evidence="10">
    <location>
        <begin position="219"/>
        <end position="240"/>
    </location>
</feature>